<dbReference type="InterPro" id="IPR021457">
    <property type="entry name" value="DUF3108"/>
</dbReference>
<gene>
    <name evidence="1" type="ORF">LCGC14_0884320</name>
</gene>
<evidence type="ECO:0000313" key="1">
    <source>
        <dbReference type="EMBL" id="KKN25491.1"/>
    </source>
</evidence>
<dbReference type="Pfam" id="PF11306">
    <property type="entry name" value="DUF3108"/>
    <property type="match status" value="1"/>
</dbReference>
<dbReference type="EMBL" id="LAZR01002799">
    <property type="protein sequence ID" value="KKN25491.1"/>
    <property type="molecule type" value="Genomic_DNA"/>
</dbReference>
<proteinExistence type="predicted"/>
<name>A0A0F9RKJ6_9ZZZZ</name>
<protein>
    <recommendedName>
        <fullName evidence="2">DUF3108 domain-containing protein</fullName>
    </recommendedName>
</protein>
<comment type="caution">
    <text evidence="1">The sequence shown here is derived from an EMBL/GenBank/DDBJ whole genome shotgun (WGS) entry which is preliminary data.</text>
</comment>
<sequence>MRNFLMLFFLSYGLLVNAQQSGSGDLALNSEKNKVTHKSFKQPKKESTFQPGEWLKFRMHYGFLNASYATLHVKANMIKGVPVYHVIGKGRTSGFASIFFNVDDTYESYFGMEDGKPYKFIRKINEGGYVKDYEINFDHKKDTAVLNDKKNKKTYDFDLQDSIQDLLSAFYYLRNNYDPEDLVEGEAVKLKMLYDDEGIFDFKLKYLGTEILKTKFGKVECYKFRPLVQSGRVFKEQESLTLWVSNDDNRIPVRIQADLSVGSIKVDLEAYNGLKNQFKIIMD</sequence>
<reference evidence="1" key="1">
    <citation type="journal article" date="2015" name="Nature">
        <title>Complex archaea that bridge the gap between prokaryotes and eukaryotes.</title>
        <authorList>
            <person name="Spang A."/>
            <person name="Saw J.H."/>
            <person name="Jorgensen S.L."/>
            <person name="Zaremba-Niedzwiedzka K."/>
            <person name="Martijn J."/>
            <person name="Lind A.E."/>
            <person name="van Eijk R."/>
            <person name="Schleper C."/>
            <person name="Guy L."/>
            <person name="Ettema T.J."/>
        </authorList>
    </citation>
    <scope>NUCLEOTIDE SEQUENCE</scope>
</reference>
<organism evidence="1">
    <name type="scientific">marine sediment metagenome</name>
    <dbReference type="NCBI Taxonomy" id="412755"/>
    <lineage>
        <taxon>unclassified sequences</taxon>
        <taxon>metagenomes</taxon>
        <taxon>ecological metagenomes</taxon>
    </lineage>
</organism>
<accession>A0A0F9RKJ6</accession>
<dbReference type="AlphaFoldDB" id="A0A0F9RKJ6"/>
<evidence type="ECO:0008006" key="2">
    <source>
        <dbReference type="Google" id="ProtNLM"/>
    </source>
</evidence>